<accession>A0A286P3Y4</accession>
<name>A0A286P3Y4_9GAMM</name>
<evidence type="ECO:0000313" key="2">
    <source>
        <dbReference type="Proteomes" id="UP000266313"/>
    </source>
</evidence>
<protein>
    <submittedName>
        <fullName evidence="1">Uncharacterized protein</fullName>
    </submittedName>
</protein>
<reference evidence="1 2" key="1">
    <citation type="submission" date="2016-12" db="EMBL/GenBank/DDBJ databases">
        <title>Genome sequencing of Methylocaldum marinum.</title>
        <authorList>
            <person name="Takeuchi M."/>
            <person name="Kamagata Y."/>
            <person name="Hiraoka S."/>
            <person name="Oshima K."/>
            <person name="Hattori M."/>
            <person name="Iwasaki W."/>
        </authorList>
    </citation>
    <scope>NUCLEOTIDE SEQUENCE [LARGE SCALE GENOMIC DNA]</scope>
    <source>
        <strain evidence="1 2">S8</strain>
    </source>
</reference>
<dbReference type="Proteomes" id="UP000266313">
    <property type="component" value="Chromosome"/>
</dbReference>
<proteinExistence type="predicted"/>
<gene>
    <name evidence="1" type="ORF">sS8_0388</name>
</gene>
<dbReference type="AlphaFoldDB" id="A0A286P3Y4"/>
<organism evidence="1 2">
    <name type="scientific">Methylocaldum marinum</name>
    <dbReference type="NCBI Taxonomy" id="1432792"/>
    <lineage>
        <taxon>Bacteria</taxon>
        <taxon>Pseudomonadati</taxon>
        <taxon>Pseudomonadota</taxon>
        <taxon>Gammaproteobacteria</taxon>
        <taxon>Methylococcales</taxon>
        <taxon>Methylococcaceae</taxon>
        <taxon>Methylocaldum</taxon>
    </lineage>
</organism>
<dbReference type="EMBL" id="AP017928">
    <property type="protein sequence ID" value="BBA32356.1"/>
    <property type="molecule type" value="Genomic_DNA"/>
</dbReference>
<evidence type="ECO:0000313" key="1">
    <source>
        <dbReference type="EMBL" id="BBA32356.1"/>
    </source>
</evidence>
<keyword evidence="2" id="KW-1185">Reference proteome</keyword>
<sequence length="79" mass="8458">MTKRPIRNCANLFFLKRITNAVATILSITVASAVLACDAIIKEIKSKITAKRISGFLGLPKNMQASNALLEGAKTGPKD</sequence>
<dbReference type="KEGG" id="mmai:sS8_0388"/>